<dbReference type="InterPro" id="IPR000742">
    <property type="entry name" value="EGF"/>
</dbReference>
<dbReference type="PROSITE" id="PS00022">
    <property type="entry name" value="EGF_1"/>
    <property type="match status" value="1"/>
</dbReference>
<feature type="non-terminal residue" evidence="3">
    <location>
        <position position="196"/>
    </location>
</feature>
<evidence type="ECO:0000259" key="1">
    <source>
        <dbReference type="PROSITE" id="PS00022"/>
    </source>
</evidence>
<feature type="domain" description="EGF-like" evidence="1 2">
    <location>
        <begin position="111"/>
        <end position="122"/>
    </location>
</feature>
<protein>
    <recommendedName>
        <fullName evidence="1 2">EGF-like domain-containing protein</fullName>
    </recommendedName>
</protein>
<feature type="non-terminal residue" evidence="3">
    <location>
        <position position="1"/>
    </location>
</feature>
<evidence type="ECO:0000259" key="2">
    <source>
        <dbReference type="PROSITE" id="PS01186"/>
    </source>
</evidence>
<dbReference type="EMBL" id="EU595016">
    <property type="protein sequence ID" value="ACF15211.1"/>
    <property type="molecule type" value="mRNA"/>
</dbReference>
<dbReference type="Gene3D" id="2.10.25.10">
    <property type="entry name" value="Laminin"/>
    <property type="match status" value="1"/>
</dbReference>
<sequence length="196" mass="22368">SRGINAELLIRKVLFLNQPSYSTWSDTFLNYRYNTYVYKVDHSLGINKTCKNPDKNKRCRRGNMVCKGDKEIGPNCNETKNIHLISPNPCTDNGTWTESNLTNNSFSTKYCKCKPGYFGKLCQYKYSCLHCQPNKCISNNNCSLCRTHWENPNCSALKLQNLGNICGTGNISISNKKIECKCNEPFYGRRCEISVV</sequence>
<evidence type="ECO:0000313" key="3">
    <source>
        <dbReference type="EMBL" id="ACF15211.1"/>
    </source>
</evidence>
<dbReference type="PROSITE" id="PS01186">
    <property type="entry name" value="EGF_2"/>
    <property type="match status" value="1"/>
</dbReference>
<dbReference type="AlphaFoldDB" id="C1IJE8"/>
<accession>C1IJE8</accession>
<name>C1IJE8_9CNID</name>
<organism evidence="3">
    <name type="scientific">Myxobolus cerebralis</name>
    <dbReference type="NCBI Taxonomy" id="59783"/>
    <lineage>
        <taxon>Eukaryota</taxon>
        <taxon>Metazoa</taxon>
        <taxon>Cnidaria</taxon>
        <taxon>Myxozoa</taxon>
        <taxon>Myxosporea</taxon>
        <taxon>Bivalvulida</taxon>
        <taxon>Platysporina</taxon>
        <taxon>Myxobolidae</taxon>
        <taxon>Myxobolus</taxon>
    </lineage>
</organism>
<reference evidence="3" key="1">
    <citation type="journal article" date="2009" name="Parasitology">
        <title>Differentially expressed parasite genes involved in host recognition and invasion of the triactinomyxon stage of Myxobolus cerebralis (Myxozoa).</title>
        <authorList>
            <person name="Eszterbauer E."/>
            <person name="Kallert D.M."/>
            <person name="Grabner D."/>
            <person name="El-Matbouli M."/>
        </authorList>
    </citation>
    <scope>NUCLEOTIDE SEQUENCE</scope>
</reference>
<proteinExistence type="evidence at transcript level"/>